<comment type="caution">
    <text evidence="3">The sequence shown here is derived from an EMBL/GenBank/DDBJ whole genome shotgun (WGS) entry which is preliminary data.</text>
</comment>
<protein>
    <recommendedName>
        <fullName evidence="2">Ubiquitin-like domain-containing protein</fullName>
    </recommendedName>
</protein>
<dbReference type="PROSITE" id="PS50053">
    <property type="entry name" value="UBIQUITIN_2"/>
    <property type="match status" value="1"/>
</dbReference>
<feature type="domain" description="Ubiquitin-like" evidence="2">
    <location>
        <begin position="46"/>
        <end position="124"/>
    </location>
</feature>
<keyword evidence="6" id="KW-1185">Reference proteome</keyword>
<feature type="region of interest" description="Disordered" evidence="1">
    <location>
        <begin position="1"/>
        <end position="40"/>
    </location>
</feature>
<evidence type="ECO:0000313" key="6">
    <source>
        <dbReference type="Proteomes" id="UP000663866"/>
    </source>
</evidence>
<dbReference type="EMBL" id="CAJNRF010009431">
    <property type="protein sequence ID" value="CAF2110187.1"/>
    <property type="molecule type" value="Genomic_DNA"/>
</dbReference>
<dbReference type="InterPro" id="IPR039120">
    <property type="entry name" value="UBFD1"/>
</dbReference>
<dbReference type="Pfam" id="PF25343">
    <property type="entry name" value="PH_UBFD1_C"/>
    <property type="match status" value="1"/>
</dbReference>
<dbReference type="GO" id="GO:0045296">
    <property type="term" value="F:cadherin binding"/>
    <property type="evidence" value="ECO:0007669"/>
    <property type="project" value="TreeGrafter"/>
</dbReference>
<gene>
    <name evidence="4" type="ORF">OVN521_LOCUS15593</name>
    <name evidence="3" type="ORF">WKI299_LOCUS22128</name>
</gene>
<evidence type="ECO:0000259" key="2">
    <source>
        <dbReference type="PROSITE" id="PS50053"/>
    </source>
</evidence>
<dbReference type="InterPro" id="IPR029071">
    <property type="entry name" value="Ubiquitin-like_domsf"/>
</dbReference>
<dbReference type="Proteomes" id="UP000663866">
    <property type="component" value="Unassembled WGS sequence"/>
</dbReference>
<dbReference type="Proteomes" id="UP000663856">
    <property type="component" value="Unassembled WGS sequence"/>
</dbReference>
<organism evidence="3 5">
    <name type="scientific">Rotaria magnacalcarata</name>
    <dbReference type="NCBI Taxonomy" id="392030"/>
    <lineage>
        <taxon>Eukaryota</taxon>
        <taxon>Metazoa</taxon>
        <taxon>Spiralia</taxon>
        <taxon>Gnathifera</taxon>
        <taxon>Rotifera</taxon>
        <taxon>Eurotatoria</taxon>
        <taxon>Bdelloidea</taxon>
        <taxon>Philodinida</taxon>
        <taxon>Philodinidae</taxon>
        <taxon>Rotaria</taxon>
    </lineage>
</organism>
<dbReference type="PANTHER" id="PTHR16470">
    <property type="entry name" value="UBIQUITIN DOMAIN-CONTAINING PROTEIN UBFD1"/>
    <property type="match status" value="1"/>
</dbReference>
<dbReference type="EMBL" id="CAJOBG010002495">
    <property type="protein sequence ID" value="CAF4010544.1"/>
    <property type="molecule type" value="Genomic_DNA"/>
</dbReference>
<dbReference type="GO" id="GO:0003723">
    <property type="term" value="F:RNA binding"/>
    <property type="evidence" value="ECO:0007669"/>
    <property type="project" value="TreeGrafter"/>
</dbReference>
<name>A0A816UGK2_9BILA</name>
<evidence type="ECO:0000313" key="4">
    <source>
        <dbReference type="EMBL" id="CAF4010544.1"/>
    </source>
</evidence>
<feature type="compositionally biased region" description="Polar residues" evidence="1">
    <location>
        <begin position="14"/>
        <end position="32"/>
    </location>
</feature>
<dbReference type="SUPFAM" id="SSF54236">
    <property type="entry name" value="Ubiquitin-like"/>
    <property type="match status" value="1"/>
</dbReference>
<evidence type="ECO:0000313" key="3">
    <source>
        <dbReference type="EMBL" id="CAF2110187.1"/>
    </source>
</evidence>
<dbReference type="AlphaFoldDB" id="A0A816UGK2"/>
<proteinExistence type="predicted"/>
<dbReference type="PANTHER" id="PTHR16470:SF0">
    <property type="entry name" value="UBIQUITIN DOMAIN-CONTAINING PROTEIN UBFD1"/>
    <property type="match status" value="1"/>
</dbReference>
<accession>A0A816UGK2</accession>
<dbReference type="InterPro" id="IPR000626">
    <property type="entry name" value="Ubiquitin-like_dom"/>
</dbReference>
<evidence type="ECO:0000256" key="1">
    <source>
        <dbReference type="SAM" id="MobiDB-lite"/>
    </source>
</evidence>
<reference evidence="3" key="1">
    <citation type="submission" date="2021-02" db="EMBL/GenBank/DDBJ databases">
        <authorList>
            <person name="Nowell W R."/>
        </authorList>
    </citation>
    <scope>NUCLEOTIDE SEQUENCE</scope>
</reference>
<evidence type="ECO:0000313" key="5">
    <source>
        <dbReference type="Proteomes" id="UP000663856"/>
    </source>
</evidence>
<dbReference type="InterPro" id="IPR057455">
    <property type="entry name" value="UBFD1_C"/>
</dbReference>
<dbReference type="Gene3D" id="3.10.20.90">
    <property type="entry name" value="Phosphatidylinositol 3-kinase Catalytic Subunit, Chain A, domain 1"/>
    <property type="match status" value="1"/>
</dbReference>
<sequence length="280" mass="31120">MSDEAMPAVVPDISHSQKNSISNDTGDSSESIDQPPLKKSASNVPIKLNIRYKTQIFSVQCDLYDTLKDLKEKLDKLTDIDPKVQKLVNKSITSVKRDDATTTLKDLNLSDGQTLLLIGATRSEVSSASDLKSGAAGNKGSMEDYASAAHKKEPLCKQTKHEKVIKIGKPENAQMGIMNRNDPLPPSIDGLLMSMLSQTAKKARLTFKLELDELWINTAETTKKIGMTHIRNIIDEPIESNEGYSIVGFQTGTTENSIIWIYWCPSQYVRSIRREIISDY</sequence>